<dbReference type="InterPro" id="IPR021109">
    <property type="entry name" value="Peptidase_aspartic_dom_sf"/>
</dbReference>
<evidence type="ECO:0000313" key="2">
    <source>
        <dbReference type="Proteomes" id="UP001165190"/>
    </source>
</evidence>
<name>A0A9W7GR73_HIBTR</name>
<dbReference type="Gene3D" id="2.40.70.10">
    <property type="entry name" value="Acid Proteases"/>
    <property type="match status" value="1"/>
</dbReference>
<reference evidence="1" key="1">
    <citation type="submission" date="2023-05" db="EMBL/GenBank/DDBJ databases">
        <title>Genome and transcriptome analyses reveal genes involved in the formation of fine ridges on petal epidermal cells in Hibiscus trionum.</title>
        <authorList>
            <person name="Koshimizu S."/>
            <person name="Masuda S."/>
            <person name="Ishii T."/>
            <person name="Shirasu K."/>
            <person name="Hoshino A."/>
            <person name="Arita M."/>
        </authorList>
    </citation>
    <scope>NUCLEOTIDE SEQUENCE</scope>
    <source>
        <strain evidence="1">Hamamatsu line</strain>
    </source>
</reference>
<dbReference type="OrthoDB" id="1001300at2759"/>
<comment type="caution">
    <text evidence="1">The sequence shown here is derived from an EMBL/GenBank/DDBJ whole genome shotgun (WGS) entry which is preliminary data.</text>
</comment>
<dbReference type="PANTHER" id="PTHR33067">
    <property type="entry name" value="RNA-DIRECTED DNA POLYMERASE-RELATED"/>
    <property type="match status" value="1"/>
</dbReference>
<dbReference type="PANTHER" id="PTHR33067:SF32">
    <property type="entry name" value="ASPARTIC PEPTIDASE DDI1-TYPE DOMAIN-CONTAINING PROTEIN"/>
    <property type="match status" value="1"/>
</dbReference>
<proteinExistence type="predicted"/>
<accession>A0A9W7GR73</accession>
<dbReference type="Proteomes" id="UP001165190">
    <property type="component" value="Unassembled WGS sequence"/>
</dbReference>
<dbReference type="AlphaFoldDB" id="A0A9W7GR73"/>
<dbReference type="CDD" id="cd00303">
    <property type="entry name" value="retropepsin_like"/>
    <property type="match status" value="1"/>
</dbReference>
<evidence type="ECO:0008006" key="3">
    <source>
        <dbReference type="Google" id="ProtNLM"/>
    </source>
</evidence>
<gene>
    <name evidence="1" type="ORF">HRI_000027500</name>
</gene>
<evidence type="ECO:0000313" key="1">
    <source>
        <dbReference type="EMBL" id="GMI63582.1"/>
    </source>
</evidence>
<dbReference type="EMBL" id="BSYR01000001">
    <property type="protein sequence ID" value="GMI63582.1"/>
    <property type="molecule type" value="Genomic_DNA"/>
</dbReference>
<organism evidence="1 2">
    <name type="scientific">Hibiscus trionum</name>
    <name type="common">Flower of an hour</name>
    <dbReference type="NCBI Taxonomy" id="183268"/>
    <lineage>
        <taxon>Eukaryota</taxon>
        <taxon>Viridiplantae</taxon>
        <taxon>Streptophyta</taxon>
        <taxon>Embryophyta</taxon>
        <taxon>Tracheophyta</taxon>
        <taxon>Spermatophyta</taxon>
        <taxon>Magnoliopsida</taxon>
        <taxon>eudicotyledons</taxon>
        <taxon>Gunneridae</taxon>
        <taxon>Pentapetalae</taxon>
        <taxon>rosids</taxon>
        <taxon>malvids</taxon>
        <taxon>Malvales</taxon>
        <taxon>Malvaceae</taxon>
        <taxon>Malvoideae</taxon>
        <taxon>Hibiscus</taxon>
    </lineage>
</organism>
<keyword evidence="2" id="KW-1185">Reference proteome</keyword>
<protein>
    <recommendedName>
        <fullName evidence="3">Aspartic peptidase DDI1-type domain-containing protein</fullName>
    </recommendedName>
</protein>
<sequence>MPNYAKYLRDIVSKRKRIEEFETVAVTEECIAMLHNKLPPKQTDPDSFVIPCKIGSKHETKALCDLGANINLMPKAVFDKLGIGQAKPTSIMLKLADHSFVQLEGKIKDILV</sequence>